<evidence type="ECO:0000313" key="7">
    <source>
        <dbReference type="EMBL" id="AET33835.1"/>
    </source>
</evidence>
<name>G7VCN0_9CREN</name>
<comment type="similarity">
    <text evidence="1 4">Belongs to the D-isomer specific 2-hydroxyacid dehydrogenase family.</text>
</comment>
<evidence type="ECO:0000256" key="3">
    <source>
        <dbReference type="ARBA" id="ARBA00023027"/>
    </source>
</evidence>
<dbReference type="BioCyc" id="PSP1104324:GJSN-2395-MONOMER"/>
<dbReference type="InterPro" id="IPR050223">
    <property type="entry name" value="D-isomer_2-hydroxyacid_DH"/>
</dbReference>
<protein>
    <submittedName>
        <fullName evidence="7">D-3-phosphoglycerate dehydrogenase (SerA)</fullName>
    </submittedName>
</protein>
<reference evidence="7 8" key="1">
    <citation type="journal article" date="2012" name="J. Bacteriol.">
        <title>Complete genome sequence of strain 1860, a crenarchaeon of the genus pyrobaculum able to grow with various electron acceptors.</title>
        <authorList>
            <person name="Mardanov A.V."/>
            <person name="Gumerov V.M."/>
            <person name="Slobodkina G.B."/>
            <person name="Beletsky A.V."/>
            <person name="Bonch-Osmolovskaya E.A."/>
            <person name="Ravin N.V."/>
            <person name="Skryabin K.G."/>
        </authorList>
    </citation>
    <scope>NUCLEOTIDE SEQUENCE [LARGE SCALE GENOMIC DNA]</scope>
    <source>
        <strain evidence="7 8">1860</strain>
    </source>
</reference>
<gene>
    <name evidence="7" type="ORF">P186_2449</name>
</gene>
<dbReference type="GO" id="GO:0030267">
    <property type="term" value="F:glyoxylate reductase (NADPH) activity"/>
    <property type="evidence" value="ECO:0007669"/>
    <property type="project" value="TreeGrafter"/>
</dbReference>
<dbReference type="Pfam" id="PF00389">
    <property type="entry name" value="2-Hacid_dh"/>
    <property type="match status" value="1"/>
</dbReference>
<dbReference type="STRING" id="1104324.P186_2449"/>
<evidence type="ECO:0000256" key="1">
    <source>
        <dbReference type="ARBA" id="ARBA00005854"/>
    </source>
</evidence>
<dbReference type="InterPro" id="IPR006139">
    <property type="entry name" value="D-isomer_2_OHA_DH_cat_dom"/>
</dbReference>
<dbReference type="HOGENOM" id="CLU_019796_1_3_2"/>
<dbReference type="FunFam" id="3.40.50.720:FF:000203">
    <property type="entry name" value="D-3-phosphoglycerate dehydrogenase (SerA)"/>
    <property type="match status" value="1"/>
</dbReference>
<dbReference type="SUPFAM" id="SSF51735">
    <property type="entry name" value="NAD(P)-binding Rossmann-fold domains"/>
    <property type="match status" value="1"/>
</dbReference>
<dbReference type="InterPro" id="IPR006140">
    <property type="entry name" value="D-isomer_DH_NAD-bd"/>
</dbReference>
<keyword evidence="8" id="KW-1185">Reference proteome</keyword>
<dbReference type="PANTHER" id="PTHR10996">
    <property type="entry name" value="2-HYDROXYACID DEHYDROGENASE-RELATED"/>
    <property type="match status" value="1"/>
</dbReference>
<dbReference type="AlphaFoldDB" id="G7VCN0"/>
<dbReference type="InterPro" id="IPR036291">
    <property type="entry name" value="NAD(P)-bd_dom_sf"/>
</dbReference>
<dbReference type="GO" id="GO:0016618">
    <property type="term" value="F:hydroxypyruvate reductase [NAD(P)H] activity"/>
    <property type="evidence" value="ECO:0007669"/>
    <property type="project" value="TreeGrafter"/>
</dbReference>
<evidence type="ECO:0000313" key="8">
    <source>
        <dbReference type="Proteomes" id="UP000005867"/>
    </source>
</evidence>
<dbReference type="Gene3D" id="3.40.50.720">
    <property type="entry name" value="NAD(P)-binding Rossmann-like Domain"/>
    <property type="match status" value="2"/>
</dbReference>
<keyword evidence="3" id="KW-0520">NAD</keyword>
<dbReference type="Pfam" id="PF02826">
    <property type="entry name" value="2-Hacid_dh_C"/>
    <property type="match status" value="1"/>
</dbReference>
<evidence type="ECO:0000256" key="4">
    <source>
        <dbReference type="RuleBase" id="RU003719"/>
    </source>
</evidence>
<dbReference type="GO" id="GO:0005829">
    <property type="term" value="C:cytosol"/>
    <property type="evidence" value="ECO:0007669"/>
    <property type="project" value="TreeGrafter"/>
</dbReference>
<dbReference type="PROSITE" id="PS00671">
    <property type="entry name" value="D_2_HYDROXYACID_DH_3"/>
    <property type="match status" value="1"/>
</dbReference>
<dbReference type="GO" id="GO:0051287">
    <property type="term" value="F:NAD binding"/>
    <property type="evidence" value="ECO:0007669"/>
    <property type="project" value="InterPro"/>
</dbReference>
<feature type="domain" description="D-isomer specific 2-hydroxyacid dehydrogenase catalytic" evidence="5">
    <location>
        <begin position="39"/>
        <end position="336"/>
    </location>
</feature>
<dbReference type="PROSITE" id="PS00065">
    <property type="entry name" value="D_2_HYDROXYACID_DH_1"/>
    <property type="match status" value="1"/>
</dbReference>
<organism evidence="7 8">
    <name type="scientific">Pyrobaculum ferrireducens</name>
    <dbReference type="NCBI Taxonomy" id="1104324"/>
    <lineage>
        <taxon>Archaea</taxon>
        <taxon>Thermoproteota</taxon>
        <taxon>Thermoprotei</taxon>
        <taxon>Thermoproteales</taxon>
        <taxon>Thermoproteaceae</taxon>
        <taxon>Pyrobaculum</taxon>
    </lineage>
</organism>
<feature type="domain" description="D-isomer specific 2-hydroxyacid dehydrogenase NAD-binding" evidence="6">
    <location>
        <begin position="130"/>
        <end position="307"/>
    </location>
</feature>
<dbReference type="KEGG" id="pyr:P186_2449"/>
<dbReference type="SUPFAM" id="SSF52283">
    <property type="entry name" value="Formate/glycerate dehydrogenase catalytic domain-like"/>
    <property type="match status" value="1"/>
</dbReference>
<sequence length="338" mass="36753">MCRNTKFLIADRAAGMRCIFVSREGFPESMYKKLEEVGRVEVYRHGGSPWSTRGVPKSVLIEAARRCEALVIFIGDVVDREVLDAGAALKIVSTASVGVDHIDVEYARKRGVVVAYTPYVLVDAVADLAVGLLLAVARRIVLGDRLIRSGSAEAVWGSLMGVDLRGKRAGIVGLGSIGSAIARRLAAFGVEVVYWSRRRKPEAEFALGISYVELDELLATSDFVIVTMALTPETREFFNREMFQRMKRGAYFVNVARGGLVDTEALVEALETGVLAGAALDVFDVEPLPAGHRLASMDNVVLTPHIGSATVETRRRMAELAAENVVAFFKTGRAIYSV</sequence>
<dbReference type="EMBL" id="CP003098">
    <property type="protein sequence ID" value="AET33835.1"/>
    <property type="molecule type" value="Genomic_DNA"/>
</dbReference>
<evidence type="ECO:0000256" key="2">
    <source>
        <dbReference type="ARBA" id="ARBA00023002"/>
    </source>
</evidence>
<evidence type="ECO:0000259" key="6">
    <source>
        <dbReference type="Pfam" id="PF02826"/>
    </source>
</evidence>
<dbReference type="eggNOG" id="arCOG01755">
    <property type="taxonomic scope" value="Archaea"/>
</dbReference>
<keyword evidence="2 4" id="KW-0560">Oxidoreductase</keyword>
<dbReference type="Proteomes" id="UP000005867">
    <property type="component" value="Chromosome"/>
</dbReference>
<dbReference type="CDD" id="cd05301">
    <property type="entry name" value="GDH"/>
    <property type="match status" value="1"/>
</dbReference>
<accession>G7VCN0</accession>
<dbReference type="PANTHER" id="PTHR10996:SF283">
    <property type="entry name" value="GLYOXYLATE_HYDROXYPYRUVATE REDUCTASE B"/>
    <property type="match status" value="1"/>
</dbReference>
<proteinExistence type="inferred from homology"/>
<dbReference type="InterPro" id="IPR029752">
    <property type="entry name" value="D-isomer_DH_CS1"/>
</dbReference>
<dbReference type="InterPro" id="IPR029753">
    <property type="entry name" value="D-isomer_DH_CS"/>
</dbReference>
<evidence type="ECO:0000259" key="5">
    <source>
        <dbReference type="Pfam" id="PF00389"/>
    </source>
</evidence>